<dbReference type="Pfam" id="PF03092">
    <property type="entry name" value="BT1"/>
    <property type="match status" value="1"/>
</dbReference>
<feature type="transmembrane region" description="Helical" evidence="7">
    <location>
        <begin position="57"/>
        <end position="74"/>
    </location>
</feature>
<dbReference type="InterPro" id="IPR004324">
    <property type="entry name" value="FBT"/>
</dbReference>
<comment type="similarity">
    <text evidence="2">Belongs to the major facilitator superfamily. Folate-biopterin transporter (TC 2.A.71) family.</text>
</comment>
<evidence type="ECO:0000256" key="5">
    <source>
        <dbReference type="ARBA" id="ARBA00022989"/>
    </source>
</evidence>
<evidence type="ECO:0000256" key="7">
    <source>
        <dbReference type="SAM" id="Phobius"/>
    </source>
</evidence>
<dbReference type="PANTHER" id="PTHR31585">
    <property type="entry name" value="FOLATE-BIOPTERIN TRANSPORTER 1, CHLOROPLASTIC"/>
    <property type="match status" value="1"/>
</dbReference>
<reference evidence="8" key="1">
    <citation type="submission" date="2021-01" db="EMBL/GenBank/DDBJ databases">
        <authorList>
            <person name="Corre E."/>
            <person name="Pelletier E."/>
            <person name="Niang G."/>
            <person name="Scheremetjew M."/>
            <person name="Finn R."/>
            <person name="Kale V."/>
            <person name="Holt S."/>
            <person name="Cochrane G."/>
            <person name="Meng A."/>
            <person name="Brown T."/>
            <person name="Cohen L."/>
        </authorList>
    </citation>
    <scope>NUCLEOTIDE SEQUENCE</scope>
    <source>
        <strain evidence="8">Clade-D-RCC2572</strain>
    </source>
</reference>
<keyword evidence="3" id="KW-0813">Transport</keyword>
<feature type="transmembrane region" description="Helical" evidence="7">
    <location>
        <begin position="326"/>
        <end position="346"/>
    </location>
</feature>
<evidence type="ECO:0000256" key="6">
    <source>
        <dbReference type="ARBA" id="ARBA00023136"/>
    </source>
</evidence>
<feature type="transmembrane region" description="Helical" evidence="7">
    <location>
        <begin position="125"/>
        <end position="146"/>
    </location>
</feature>
<dbReference type="GO" id="GO:0016020">
    <property type="term" value="C:membrane"/>
    <property type="evidence" value="ECO:0007669"/>
    <property type="project" value="UniProtKB-SubCell"/>
</dbReference>
<feature type="transmembrane region" description="Helical" evidence="7">
    <location>
        <begin position="366"/>
        <end position="385"/>
    </location>
</feature>
<dbReference type="InterPro" id="IPR036259">
    <property type="entry name" value="MFS_trans_sf"/>
</dbReference>
<protein>
    <submittedName>
        <fullName evidence="8">Uncharacterized protein</fullName>
    </submittedName>
</protein>
<evidence type="ECO:0000256" key="4">
    <source>
        <dbReference type="ARBA" id="ARBA00022692"/>
    </source>
</evidence>
<dbReference type="Gene3D" id="1.20.1250.20">
    <property type="entry name" value="MFS general substrate transporter like domains"/>
    <property type="match status" value="2"/>
</dbReference>
<feature type="transmembrane region" description="Helical" evidence="7">
    <location>
        <begin position="228"/>
        <end position="249"/>
    </location>
</feature>
<dbReference type="AlphaFoldDB" id="A0A7S0KGV4"/>
<proteinExistence type="inferred from homology"/>
<dbReference type="PANTHER" id="PTHR31585:SF51">
    <property type="entry name" value="TRANSPORTER, PUTATIVE-RELATED"/>
    <property type="match status" value="1"/>
</dbReference>
<keyword evidence="5 7" id="KW-1133">Transmembrane helix</keyword>
<dbReference type="NCBIfam" id="TIGR00788">
    <property type="entry name" value="fbt"/>
    <property type="match status" value="1"/>
</dbReference>
<feature type="transmembrane region" description="Helical" evidence="7">
    <location>
        <begin position="397"/>
        <end position="424"/>
    </location>
</feature>
<gene>
    <name evidence="8" type="ORF">OMED0929_LOCUS3068</name>
</gene>
<dbReference type="EMBL" id="HBEW01003681">
    <property type="protein sequence ID" value="CAD8580946.1"/>
    <property type="molecule type" value="Transcribed_RNA"/>
</dbReference>
<comment type="subcellular location">
    <subcellularLocation>
        <location evidence="1">Membrane</location>
        <topology evidence="1">Multi-pass membrane protein</topology>
    </subcellularLocation>
</comment>
<keyword evidence="6 7" id="KW-0472">Membrane</keyword>
<feature type="transmembrane region" description="Helical" evidence="7">
    <location>
        <begin position="444"/>
        <end position="464"/>
    </location>
</feature>
<evidence type="ECO:0000313" key="8">
    <source>
        <dbReference type="EMBL" id="CAD8580946.1"/>
    </source>
</evidence>
<dbReference type="InterPro" id="IPR039309">
    <property type="entry name" value="BT1"/>
</dbReference>
<name>A0A7S0KGV4_9CHLO</name>
<keyword evidence="4 7" id="KW-0812">Transmembrane</keyword>
<feature type="transmembrane region" description="Helical" evidence="7">
    <location>
        <begin position="256"/>
        <end position="278"/>
    </location>
</feature>
<evidence type="ECO:0000256" key="3">
    <source>
        <dbReference type="ARBA" id="ARBA00022448"/>
    </source>
</evidence>
<organism evidence="8">
    <name type="scientific">Ostreococcus mediterraneus</name>
    <dbReference type="NCBI Taxonomy" id="1486918"/>
    <lineage>
        <taxon>Eukaryota</taxon>
        <taxon>Viridiplantae</taxon>
        <taxon>Chlorophyta</taxon>
        <taxon>Mamiellophyceae</taxon>
        <taxon>Mamiellales</taxon>
        <taxon>Bathycoccaceae</taxon>
        <taxon>Ostreococcus</taxon>
    </lineage>
</organism>
<evidence type="ECO:0000256" key="2">
    <source>
        <dbReference type="ARBA" id="ARBA00007015"/>
    </source>
</evidence>
<evidence type="ECO:0000256" key="1">
    <source>
        <dbReference type="ARBA" id="ARBA00004141"/>
    </source>
</evidence>
<accession>A0A7S0KGV4</accession>
<dbReference type="SUPFAM" id="SSF103473">
    <property type="entry name" value="MFS general substrate transporter"/>
    <property type="match status" value="2"/>
</dbReference>
<feature type="transmembrane region" description="Helical" evidence="7">
    <location>
        <begin position="298"/>
        <end position="319"/>
    </location>
</feature>
<sequence length="498" mass="54669">MLGVIGTSALPYAQNYLKLSAKELQRYGIVAAFPWTVKPIIGMTSDLFPIGGYHKRYYIALTSIIGSAAIIMLAMTDFKPGMGPMYVLGLLAVNAQVATADLLTEGKYTERMRENPSKSSDMVSFVWMCITLGGVFATVVSFFSIRSKNYNSLLWIAVPLSAQAVFTSLAGWLPEEKVGDPDAESATKRAQGKELWRKNFAVFAMSIFMAIMCLLLAVVQFLQLSNSYVDLAVTLGVTFVLSVSMYVCLPRPIANVTFFLFLTSVLSVSFGSAMSYWFTVDEKCLPDGPHFDYLFYSVYTSIIARVCGAIGIYLFQVFFSNANVRFAFWMSAILSSVASIGDYIIVHRWNKQWGISDKAFYLVGDTILEPIVGMMASMPSVVLMSKMCPENMEATMFAILASFSNLGGSLSSALGVFAMDLAGIKTDLKSSEGGSCDFSGLPNLIFYCGILFPLISIPLTFVFVPNINMQDVVNLDTGKRERKTNDDKESEPLLAANK</sequence>
<feature type="transmembrane region" description="Helical" evidence="7">
    <location>
        <begin position="200"/>
        <end position="222"/>
    </location>
</feature>